<dbReference type="RefSeq" id="XP_060670940.1">
    <property type="nucleotide sequence ID" value="XM_060814957.1"/>
</dbReference>
<dbReference type="SUPFAM" id="SSF53098">
    <property type="entry name" value="Ribonuclease H-like"/>
    <property type="match status" value="1"/>
</dbReference>
<reference evidence="5" key="2">
    <citation type="submission" date="2025-08" db="UniProtKB">
        <authorList>
            <consortium name="RefSeq"/>
        </authorList>
    </citation>
    <scope>IDENTIFICATION</scope>
    <source>
        <tissue evidence="5">Seedling</tissue>
    </source>
</reference>
<dbReference type="GO" id="GO:0004527">
    <property type="term" value="F:exonuclease activity"/>
    <property type="evidence" value="ECO:0007669"/>
    <property type="project" value="UniProtKB-KW"/>
</dbReference>
<evidence type="ECO:0000313" key="4">
    <source>
        <dbReference type="Proteomes" id="UP001652623"/>
    </source>
</evidence>
<keyword evidence="5" id="KW-0269">Exonuclease</keyword>
<keyword evidence="1" id="KW-0540">Nuclease</keyword>
<dbReference type="PANTHER" id="PTHR13620:SF121">
    <property type="entry name" value="EMB|CAB82946.1-RELATED"/>
    <property type="match status" value="1"/>
</dbReference>
<evidence type="ECO:0000256" key="2">
    <source>
        <dbReference type="ARBA" id="ARBA00022801"/>
    </source>
</evidence>
<dbReference type="InterPro" id="IPR002562">
    <property type="entry name" value="3'-5'_exonuclease_dom"/>
</dbReference>
<dbReference type="InterPro" id="IPR012337">
    <property type="entry name" value="RNaseH-like_sf"/>
</dbReference>
<dbReference type="InterPro" id="IPR036397">
    <property type="entry name" value="RNaseH_sf"/>
</dbReference>
<accession>A0ABM4A2I4</accession>
<gene>
    <name evidence="5" type="primary">LOC107418215</name>
</gene>
<dbReference type="Gene3D" id="3.30.420.10">
    <property type="entry name" value="Ribonuclease H-like superfamily/Ribonuclease H"/>
    <property type="match status" value="1"/>
</dbReference>
<sequence length="195" mass="22068">MSTNFKQYVHFAGKTIETTVTDKASIIDQWVSQILNIYAANPTVVGLDIEWKPHPNSLMSNKSATLQLCIDNKCLIVQLFYVDSIPQSLKNFLMNRSFTFVGIEVQDDIEKIRNEYGLSCRKRADIREAAKVHFPGKFSMPGLKDLAREVVGLDMKKSLHATRSDWDARVLNVDQIEYACIDAYASYMVGNVIVV</sequence>
<feature type="domain" description="3'-5' exonuclease" evidence="3">
    <location>
        <begin position="40"/>
        <end position="187"/>
    </location>
</feature>
<reference evidence="4" key="1">
    <citation type="submission" date="2025-05" db="UniProtKB">
        <authorList>
            <consortium name="RefSeq"/>
        </authorList>
    </citation>
    <scope>NUCLEOTIDE SEQUENCE [LARGE SCALE GENOMIC DNA]</scope>
</reference>
<evidence type="ECO:0000256" key="1">
    <source>
        <dbReference type="ARBA" id="ARBA00022722"/>
    </source>
</evidence>
<dbReference type="PANTHER" id="PTHR13620">
    <property type="entry name" value="3-5 EXONUCLEASE"/>
    <property type="match status" value="1"/>
</dbReference>
<protein>
    <submittedName>
        <fullName evidence="5">3'-5' exonuclease</fullName>
    </submittedName>
</protein>
<evidence type="ECO:0000259" key="3">
    <source>
        <dbReference type="Pfam" id="PF01612"/>
    </source>
</evidence>
<dbReference type="GeneID" id="107418215"/>
<keyword evidence="4" id="KW-1185">Reference proteome</keyword>
<keyword evidence="2" id="KW-0378">Hydrolase</keyword>
<proteinExistence type="predicted"/>
<evidence type="ECO:0000313" key="5">
    <source>
        <dbReference type="RefSeq" id="XP_060670940.1"/>
    </source>
</evidence>
<dbReference type="Pfam" id="PF01612">
    <property type="entry name" value="DNA_pol_A_exo1"/>
    <property type="match status" value="1"/>
</dbReference>
<dbReference type="Proteomes" id="UP001652623">
    <property type="component" value="Chromosome 2"/>
</dbReference>
<name>A0ABM4A2I4_ZIZJJ</name>
<dbReference type="InterPro" id="IPR051132">
    <property type="entry name" value="3-5_Exonuclease_domain"/>
</dbReference>
<organism evidence="4 5">
    <name type="scientific">Ziziphus jujuba</name>
    <name type="common">Chinese jujube</name>
    <name type="synonym">Ziziphus sativa</name>
    <dbReference type="NCBI Taxonomy" id="326968"/>
    <lineage>
        <taxon>Eukaryota</taxon>
        <taxon>Viridiplantae</taxon>
        <taxon>Streptophyta</taxon>
        <taxon>Embryophyta</taxon>
        <taxon>Tracheophyta</taxon>
        <taxon>Spermatophyta</taxon>
        <taxon>Magnoliopsida</taxon>
        <taxon>eudicotyledons</taxon>
        <taxon>Gunneridae</taxon>
        <taxon>Pentapetalae</taxon>
        <taxon>rosids</taxon>
        <taxon>fabids</taxon>
        <taxon>Rosales</taxon>
        <taxon>Rhamnaceae</taxon>
        <taxon>Paliureae</taxon>
        <taxon>Ziziphus</taxon>
    </lineage>
</organism>
<dbReference type="CDD" id="cd06141">
    <property type="entry name" value="WRN_exo"/>
    <property type="match status" value="1"/>
</dbReference>